<dbReference type="PANTHER" id="PTHR43065:SF42">
    <property type="entry name" value="TWO-COMPONENT SENSOR PPRA"/>
    <property type="match status" value="1"/>
</dbReference>
<feature type="transmembrane region" description="Helical" evidence="9">
    <location>
        <begin position="70"/>
        <end position="90"/>
    </location>
</feature>
<evidence type="ECO:0000256" key="7">
    <source>
        <dbReference type="SAM" id="Coils"/>
    </source>
</evidence>
<evidence type="ECO:0000259" key="11">
    <source>
        <dbReference type="PROSITE" id="PS50110"/>
    </source>
</evidence>
<dbReference type="InterPro" id="IPR029016">
    <property type="entry name" value="GAF-like_dom_sf"/>
</dbReference>
<dbReference type="Pfam" id="PF00512">
    <property type="entry name" value="HisKA"/>
    <property type="match status" value="1"/>
</dbReference>
<dbReference type="AlphaFoldDB" id="A0A1G5JA91"/>
<keyword evidence="9" id="KW-1133">Transmembrane helix</keyword>
<accession>A0A1G5JA91</accession>
<dbReference type="Pfam" id="PF02518">
    <property type="entry name" value="HATPase_c"/>
    <property type="match status" value="1"/>
</dbReference>
<feature type="transmembrane region" description="Helical" evidence="9">
    <location>
        <begin position="137"/>
        <end position="160"/>
    </location>
</feature>
<dbReference type="NCBIfam" id="TIGR00229">
    <property type="entry name" value="sensory_box"/>
    <property type="match status" value="1"/>
</dbReference>
<gene>
    <name evidence="14" type="ORF">SAMN05216233_12657</name>
</gene>
<keyword evidence="15" id="KW-1185">Reference proteome</keyword>
<dbReference type="PROSITE" id="PS50110">
    <property type="entry name" value="RESPONSE_REGULATORY"/>
    <property type="match status" value="1"/>
</dbReference>
<keyword evidence="9" id="KW-0812">Transmembrane</keyword>
<name>A0A1G5JA91_9BACT</name>
<dbReference type="SMART" id="SM00388">
    <property type="entry name" value="HisKA"/>
    <property type="match status" value="1"/>
</dbReference>
<dbReference type="Gene3D" id="1.10.287.130">
    <property type="match status" value="1"/>
</dbReference>
<dbReference type="PROSITE" id="PS50109">
    <property type="entry name" value="HIS_KIN"/>
    <property type="match status" value="1"/>
</dbReference>
<dbReference type="InterPro" id="IPR005467">
    <property type="entry name" value="His_kinase_dom"/>
</dbReference>
<feature type="domain" description="Response regulatory" evidence="11">
    <location>
        <begin position="873"/>
        <end position="989"/>
    </location>
</feature>
<feature type="region of interest" description="Disordered" evidence="8">
    <location>
        <begin position="997"/>
        <end position="1018"/>
    </location>
</feature>
<dbReference type="Gene3D" id="3.40.50.2300">
    <property type="match status" value="1"/>
</dbReference>
<feature type="transmembrane region" description="Helical" evidence="9">
    <location>
        <begin position="229"/>
        <end position="249"/>
    </location>
</feature>
<keyword evidence="3 6" id="KW-0597">Phosphoprotein</keyword>
<keyword evidence="4" id="KW-0808">Transferase</keyword>
<dbReference type="GO" id="GO:0000155">
    <property type="term" value="F:phosphorelay sensor kinase activity"/>
    <property type="evidence" value="ECO:0007669"/>
    <property type="project" value="InterPro"/>
</dbReference>
<feature type="transmembrane region" description="Helical" evidence="9">
    <location>
        <begin position="199"/>
        <end position="217"/>
    </location>
</feature>
<dbReference type="Pfam" id="PF13426">
    <property type="entry name" value="PAS_9"/>
    <property type="match status" value="1"/>
</dbReference>
<proteinExistence type="predicted"/>
<dbReference type="InterPro" id="IPR036890">
    <property type="entry name" value="HATPase_C_sf"/>
</dbReference>
<dbReference type="SMART" id="SM00448">
    <property type="entry name" value="REC"/>
    <property type="match status" value="1"/>
</dbReference>
<evidence type="ECO:0000259" key="13">
    <source>
        <dbReference type="PROSITE" id="PS50113"/>
    </source>
</evidence>
<evidence type="ECO:0000256" key="1">
    <source>
        <dbReference type="ARBA" id="ARBA00000085"/>
    </source>
</evidence>
<dbReference type="EMBL" id="FMUX01000026">
    <property type="protein sequence ID" value="SCY84850.1"/>
    <property type="molecule type" value="Genomic_DNA"/>
</dbReference>
<dbReference type="STRING" id="419481.SAMN05216233_12657"/>
<feature type="transmembrane region" description="Helical" evidence="9">
    <location>
        <begin position="172"/>
        <end position="193"/>
    </location>
</feature>
<evidence type="ECO:0000256" key="2">
    <source>
        <dbReference type="ARBA" id="ARBA00012438"/>
    </source>
</evidence>
<dbReference type="Gene3D" id="3.30.565.10">
    <property type="entry name" value="Histidine kinase-like ATPase, C-terminal domain"/>
    <property type="match status" value="1"/>
</dbReference>
<feature type="coiled-coil region" evidence="7">
    <location>
        <begin position="451"/>
        <end position="478"/>
    </location>
</feature>
<feature type="domain" description="PAS" evidence="12">
    <location>
        <begin position="485"/>
        <end position="530"/>
    </location>
</feature>
<dbReference type="InterPro" id="IPR004358">
    <property type="entry name" value="Sig_transdc_His_kin-like_C"/>
</dbReference>
<keyword evidence="7" id="KW-0175">Coiled coil</keyword>
<dbReference type="PANTHER" id="PTHR43065">
    <property type="entry name" value="SENSOR HISTIDINE KINASE"/>
    <property type="match status" value="1"/>
</dbReference>
<comment type="catalytic activity">
    <reaction evidence="1">
        <text>ATP + protein L-histidine = ADP + protein N-phospho-L-histidine.</text>
        <dbReference type="EC" id="2.7.13.3"/>
    </reaction>
</comment>
<feature type="transmembrane region" description="Helical" evidence="9">
    <location>
        <begin position="6"/>
        <end position="24"/>
    </location>
</feature>
<dbReference type="InterPro" id="IPR035965">
    <property type="entry name" value="PAS-like_dom_sf"/>
</dbReference>
<dbReference type="InterPro" id="IPR000700">
    <property type="entry name" value="PAS-assoc_C"/>
</dbReference>
<dbReference type="CDD" id="cd00130">
    <property type="entry name" value="PAS"/>
    <property type="match status" value="1"/>
</dbReference>
<evidence type="ECO:0000259" key="12">
    <source>
        <dbReference type="PROSITE" id="PS50112"/>
    </source>
</evidence>
<feature type="modified residue" description="4-aspartylphosphate" evidence="6">
    <location>
        <position position="924"/>
    </location>
</feature>
<keyword evidence="5" id="KW-0418">Kinase</keyword>
<dbReference type="PROSITE" id="PS50112">
    <property type="entry name" value="PAS"/>
    <property type="match status" value="1"/>
</dbReference>
<dbReference type="InterPro" id="IPR000014">
    <property type="entry name" value="PAS"/>
</dbReference>
<feature type="domain" description="PAC" evidence="13">
    <location>
        <begin position="558"/>
        <end position="609"/>
    </location>
</feature>
<dbReference type="Proteomes" id="UP000198870">
    <property type="component" value="Unassembled WGS sequence"/>
</dbReference>
<dbReference type="EC" id="2.7.13.3" evidence="2"/>
<dbReference type="SUPFAM" id="SSF55781">
    <property type="entry name" value="GAF domain-like"/>
    <property type="match status" value="1"/>
</dbReference>
<dbReference type="InterPro" id="IPR003018">
    <property type="entry name" value="GAF"/>
</dbReference>
<dbReference type="PRINTS" id="PR00344">
    <property type="entry name" value="BCTRLSENSOR"/>
</dbReference>
<dbReference type="SUPFAM" id="SSF52172">
    <property type="entry name" value="CheY-like"/>
    <property type="match status" value="1"/>
</dbReference>
<dbReference type="SUPFAM" id="SSF55874">
    <property type="entry name" value="ATPase domain of HSP90 chaperone/DNA topoisomerase II/histidine kinase"/>
    <property type="match status" value="1"/>
</dbReference>
<feature type="transmembrane region" description="Helical" evidence="9">
    <location>
        <begin position="97"/>
        <end position="117"/>
    </location>
</feature>
<organism evidence="14 15">
    <name type="scientific">Desulfoluna spongiiphila</name>
    <dbReference type="NCBI Taxonomy" id="419481"/>
    <lineage>
        <taxon>Bacteria</taxon>
        <taxon>Pseudomonadati</taxon>
        <taxon>Thermodesulfobacteriota</taxon>
        <taxon>Desulfobacteria</taxon>
        <taxon>Desulfobacterales</taxon>
        <taxon>Desulfolunaceae</taxon>
        <taxon>Desulfoluna</taxon>
    </lineage>
</organism>
<evidence type="ECO:0000259" key="10">
    <source>
        <dbReference type="PROSITE" id="PS50109"/>
    </source>
</evidence>
<dbReference type="InterPro" id="IPR036097">
    <property type="entry name" value="HisK_dim/P_sf"/>
</dbReference>
<dbReference type="RefSeq" id="WP_175470046.1">
    <property type="nucleotide sequence ID" value="NZ_FMUX01000026.1"/>
</dbReference>
<dbReference type="PROSITE" id="PS50113">
    <property type="entry name" value="PAC"/>
    <property type="match status" value="1"/>
</dbReference>
<evidence type="ECO:0000256" key="3">
    <source>
        <dbReference type="ARBA" id="ARBA00022553"/>
    </source>
</evidence>
<reference evidence="14 15" key="1">
    <citation type="submission" date="2016-10" db="EMBL/GenBank/DDBJ databases">
        <authorList>
            <person name="de Groot N.N."/>
        </authorList>
    </citation>
    <scope>NUCLEOTIDE SEQUENCE [LARGE SCALE GENOMIC DNA]</scope>
    <source>
        <strain evidence="14 15">AA1</strain>
    </source>
</reference>
<keyword evidence="9" id="KW-0472">Membrane</keyword>
<dbReference type="Gene3D" id="3.30.450.40">
    <property type="match status" value="1"/>
</dbReference>
<evidence type="ECO:0000313" key="14">
    <source>
        <dbReference type="EMBL" id="SCY84850.1"/>
    </source>
</evidence>
<dbReference type="InterPro" id="IPR011006">
    <property type="entry name" value="CheY-like_superfamily"/>
</dbReference>
<dbReference type="SMART" id="SM00086">
    <property type="entry name" value="PAC"/>
    <property type="match status" value="1"/>
</dbReference>
<dbReference type="SMART" id="SM00387">
    <property type="entry name" value="HATPase_c"/>
    <property type="match status" value="1"/>
</dbReference>
<feature type="transmembrane region" description="Helical" evidence="9">
    <location>
        <begin position="255"/>
        <end position="277"/>
    </location>
</feature>
<sequence>MDQFDVRLIPPLLSVYFGVCLSLFSLFRSRLKKETVLFTLLCLLASVRPVQFLLQRVVSDTGLLLSMERGILIAYAFIPYVGVLFFHRVLRVRRPRLEYGVCGVGLVMAAGALGPWFVSGLQTYPWGVIGKAGPLFFLYVVFGTVSFAYTIFCTVSVMRGQRDAEARLKQRYLFAALIGGPALLLVTVLTFIGSPMYPASNFMFVPMAVMAYGVLRHRTQDIGSVMRFLFYRLAYALVFLLPNFLVFLLLKPLLYGGEILSLAPLLLLWYAANYLSVTKLHPKVSRRFNRYRHHLKTVESKFARDLLILRDTRSLVAEFGELVRSTLRFRSIRFFFAPVEEPGRLMDMDGEEISLDESTAAFLVAEDCLIDHYFLNSELLMPDEEVRDDLKSIFDAYKGMCTVPLVQYDQLIGLVVFADKQGDAPVTPVEVEFLEKVSRYLSIALYNSRVYQAVTSVKDQLELRRRELSREILERRRAEESLRRSEGHYRLLSDNILDTLVVVEVAHETIQYASPSCLKMSGYFPAELVGSRFRDYLTKNSGRELARAVPPPEEGAAFLVELEHRRKDGELAWVEVSGHFIAAGDGRMEVVGLARDISERRVAEMEKEELSQKLRQAQKMESIGVLAGGIAHDFNNILMAILGYAQLGAMYLGEADGKAGEIVAQIETAGIRAKELVSQILAFSRQDEQARRAVDLVGITRESLSLMRPVIPRAISIDADFPDRPMMVVADPVQIHQIVVNLFTNASHALEESAGGAIRVSVRQTTLDSGEARRYGLEPGPFVLLRVSDPGGGMDDEVRARIFEPYFTTKEPDKGTGMGLAVVQGIILSHNGAVVVASDKGAGTTVDVYLPEAAGGTDVPLSSGEPGKVCRGRVLFVDDETMLVELAGEALVRMGFEVVALEDPVEALDRFKKDPGGFDVVVTDMTMPRMSGLKLAESVRAVCDGVPVILCTGFSNEIVGRRHEEMGVSAVLFKPVPMKELAEAIHGVRSGQHKVAKELPAPESHGDISGRDMPVSAS</sequence>
<dbReference type="CDD" id="cd00082">
    <property type="entry name" value="HisKA"/>
    <property type="match status" value="1"/>
</dbReference>
<dbReference type="SMART" id="SM00065">
    <property type="entry name" value="GAF"/>
    <property type="match status" value="1"/>
</dbReference>
<dbReference type="CDD" id="cd17546">
    <property type="entry name" value="REC_hyHK_CKI1_RcsC-like"/>
    <property type="match status" value="1"/>
</dbReference>
<dbReference type="Pfam" id="PF00072">
    <property type="entry name" value="Response_reg"/>
    <property type="match status" value="1"/>
</dbReference>
<evidence type="ECO:0000256" key="8">
    <source>
        <dbReference type="SAM" id="MobiDB-lite"/>
    </source>
</evidence>
<evidence type="ECO:0000256" key="4">
    <source>
        <dbReference type="ARBA" id="ARBA00022679"/>
    </source>
</evidence>
<dbReference type="SUPFAM" id="SSF55785">
    <property type="entry name" value="PYP-like sensor domain (PAS domain)"/>
    <property type="match status" value="1"/>
</dbReference>
<dbReference type="InterPro" id="IPR003661">
    <property type="entry name" value="HisK_dim/P_dom"/>
</dbReference>
<dbReference type="InterPro" id="IPR001610">
    <property type="entry name" value="PAC"/>
</dbReference>
<dbReference type="Gene3D" id="3.30.450.20">
    <property type="entry name" value="PAS domain"/>
    <property type="match status" value="1"/>
</dbReference>
<evidence type="ECO:0000256" key="9">
    <source>
        <dbReference type="SAM" id="Phobius"/>
    </source>
</evidence>
<feature type="transmembrane region" description="Helical" evidence="9">
    <location>
        <begin position="36"/>
        <end position="58"/>
    </location>
</feature>
<dbReference type="InterPro" id="IPR003594">
    <property type="entry name" value="HATPase_dom"/>
</dbReference>
<dbReference type="InterPro" id="IPR001789">
    <property type="entry name" value="Sig_transdc_resp-reg_receiver"/>
</dbReference>
<dbReference type="SUPFAM" id="SSF47384">
    <property type="entry name" value="Homodimeric domain of signal transducing histidine kinase"/>
    <property type="match status" value="1"/>
</dbReference>
<evidence type="ECO:0000256" key="5">
    <source>
        <dbReference type="ARBA" id="ARBA00022777"/>
    </source>
</evidence>
<evidence type="ECO:0000256" key="6">
    <source>
        <dbReference type="PROSITE-ProRule" id="PRU00169"/>
    </source>
</evidence>
<evidence type="ECO:0000313" key="15">
    <source>
        <dbReference type="Proteomes" id="UP000198870"/>
    </source>
</evidence>
<protein>
    <recommendedName>
        <fullName evidence="2">histidine kinase</fullName>
        <ecNumber evidence="2">2.7.13.3</ecNumber>
    </recommendedName>
</protein>
<feature type="domain" description="Histidine kinase" evidence="10">
    <location>
        <begin position="629"/>
        <end position="854"/>
    </location>
</feature>